<sequence length="365" mass="39595">MTQHIMQICLSRGWGGLEMYPARIMPELQRQGAVNHALALSGSRVAESVRRAGADVFTVKSPLGALLAVRRLLAYIDSHAIEVLHCHKSSDLRIGALLAQLRPRLRLYFTEHMGVTRPKKGLYHRFAYAQVTRVFAISQATYRRNLKALPLPPERILCLGLGIDTAPFQAPPLTRSDLGLPPEGCLIALPGRLTPGKGHEVWLDALAQLAPQPSWHGVIIGGLKAEEGSDEAYVAQLHKRVAELGLEGRVSFTGFRSDLPQLLRALDIVCIPSRNEAFGLTVIEAMAAGAAVIGADSGAIPEVIHEDTGRLADPDSCAAWATALAALIEDAAERRRLGANARQWVEANLSLETHVAHLLDAYRLA</sequence>
<feature type="domain" description="Glycosyl transferase family 1" evidence="4">
    <location>
        <begin position="177"/>
        <end position="344"/>
    </location>
</feature>
<reference evidence="6" key="1">
    <citation type="submission" date="2021-11" db="EMBL/GenBank/DDBJ databases">
        <title>Halomonas sp., isolated from a coastal aquaculture zone in Dongshan Bay.</title>
        <authorList>
            <person name="Lin W."/>
        </authorList>
    </citation>
    <scope>NUCLEOTIDE SEQUENCE</scope>
    <source>
        <strain evidence="6">Yzlin-01</strain>
    </source>
</reference>
<name>A0ABT2E828_9GAMM</name>
<dbReference type="CDD" id="cd03801">
    <property type="entry name" value="GT4_PimA-like"/>
    <property type="match status" value="1"/>
</dbReference>
<dbReference type="InterPro" id="IPR028098">
    <property type="entry name" value="Glyco_trans_4-like_N"/>
</dbReference>
<dbReference type="Pfam" id="PF13439">
    <property type="entry name" value="Glyco_transf_4"/>
    <property type="match status" value="1"/>
</dbReference>
<evidence type="ECO:0000259" key="5">
    <source>
        <dbReference type="Pfam" id="PF13439"/>
    </source>
</evidence>
<accession>A0ABT2E828</accession>
<dbReference type="EMBL" id="JAJISC010000001">
    <property type="protein sequence ID" value="MCS2607727.1"/>
    <property type="molecule type" value="Genomic_DNA"/>
</dbReference>
<dbReference type="SUPFAM" id="SSF53756">
    <property type="entry name" value="UDP-Glycosyltransferase/glycogen phosphorylase"/>
    <property type="match status" value="1"/>
</dbReference>
<dbReference type="Pfam" id="PF00534">
    <property type="entry name" value="Glycos_transf_1"/>
    <property type="match status" value="1"/>
</dbReference>
<feature type="domain" description="Glycosyltransferase subfamily 4-like N-terminal" evidence="5">
    <location>
        <begin position="14"/>
        <end position="166"/>
    </location>
</feature>
<proteinExistence type="inferred from homology"/>
<keyword evidence="3" id="KW-0808">Transferase</keyword>
<protein>
    <submittedName>
        <fullName evidence="6">Glycosyltransferase family 4 protein</fullName>
    </submittedName>
</protein>
<evidence type="ECO:0000313" key="6">
    <source>
        <dbReference type="EMBL" id="MCS2607727.1"/>
    </source>
</evidence>
<dbReference type="PANTHER" id="PTHR12526">
    <property type="entry name" value="GLYCOSYLTRANSFERASE"/>
    <property type="match status" value="1"/>
</dbReference>
<comment type="caution">
    <text evidence="6">The sequence shown here is derived from an EMBL/GenBank/DDBJ whole genome shotgun (WGS) entry which is preliminary data.</text>
</comment>
<organism evidence="6 7">
    <name type="scientific">Halomonas dongshanensis</name>
    <dbReference type="NCBI Taxonomy" id="2890835"/>
    <lineage>
        <taxon>Bacteria</taxon>
        <taxon>Pseudomonadati</taxon>
        <taxon>Pseudomonadota</taxon>
        <taxon>Gammaproteobacteria</taxon>
        <taxon>Oceanospirillales</taxon>
        <taxon>Halomonadaceae</taxon>
        <taxon>Halomonas</taxon>
    </lineage>
</organism>
<keyword evidence="7" id="KW-1185">Reference proteome</keyword>
<dbReference type="InterPro" id="IPR001296">
    <property type="entry name" value="Glyco_trans_1"/>
</dbReference>
<keyword evidence="2" id="KW-0328">Glycosyltransferase</keyword>
<evidence type="ECO:0000256" key="2">
    <source>
        <dbReference type="ARBA" id="ARBA00022676"/>
    </source>
</evidence>
<dbReference type="PANTHER" id="PTHR12526:SF640">
    <property type="entry name" value="COLANIC ACID BIOSYNTHESIS GLYCOSYLTRANSFERASE WCAL-RELATED"/>
    <property type="match status" value="1"/>
</dbReference>
<evidence type="ECO:0000259" key="4">
    <source>
        <dbReference type="Pfam" id="PF00534"/>
    </source>
</evidence>
<comment type="similarity">
    <text evidence="1">Belongs to the glycosyltransferase group 1 family. Glycosyltransferase 4 subfamily.</text>
</comment>
<dbReference type="Gene3D" id="3.40.50.2000">
    <property type="entry name" value="Glycogen Phosphorylase B"/>
    <property type="match status" value="2"/>
</dbReference>
<dbReference type="RefSeq" id="WP_259034242.1">
    <property type="nucleotide sequence ID" value="NZ_JAJISC010000001.1"/>
</dbReference>
<evidence type="ECO:0000313" key="7">
    <source>
        <dbReference type="Proteomes" id="UP001165542"/>
    </source>
</evidence>
<evidence type="ECO:0000256" key="1">
    <source>
        <dbReference type="ARBA" id="ARBA00009481"/>
    </source>
</evidence>
<gene>
    <name evidence="6" type="ORF">LLY24_00140</name>
</gene>
<evidence type="ECO:0000256" key="3">
    <source>
        <dbReference type="ARBA" id="ARBA00022679"/>
    </source>
</evidence>
<dbReference type="Proteomes" id="UP001165542">
    <property type="component" value="Unassembled WGS sequence"/>
</dbReference>